<name>A0A1X3RWT1_9GAMM</name>
<comment type="caution">
    <text evidence="10">The sequence shown here is derived from an EMBL/GenBank/DDBJ whole genome shotgun (WGS) entry which is preliminary data.</text>
</comment>
<dbReference type="InterPro" id="IPR000620">
    <property type="entry name" value="EamA_dom"/>
</dbReference>
<keyword evidence="5 8" id="KW-1133">Transmembrane helix</keyword>
<feature type="transmembrane region" description="Helical" evidence="8">
    <location>
        <begin position="149"/>
        <end position="172"/>
    </location>
</feature>
<evidence type="ECO:0000256" key="3">
    <source>
        <dbReference type="ARBA" id="ARBA00022475"/>
    </source>
</evidence>
<evidence type="ECO:0000256" key="7">
    <source>
        <dbReference type="ARBA" id="ARBA00040595"/>
    </source>
</evidence>
<evidence type="ECO:0000256" key="8">
    <source>
        <dbReference type="SAM" id="Phobius"/>
    </source>
</evidence>
<feature type="transmembrane region" description="Helical" evidence="8">
    <location>
        <begin position="294"/>
        <end position="311"/>
    </location>
</feature>
<evidence type="ECO:0000256" key="1">
    <source>
        <dbReference type="ARBA" id="ARBA00004651"/>
    </source>
</evidence>
<feature type="transmembrane region" description="Helical" evidence="8">
    <location>
        <begin position="178"/>
        <end position="194"/>
    </location>
</feature>
<keyword evidence="6 8" id="KW-0472">Membrane</keyword>
<evidence type="ECO:0000313" key="11">
    <source>
        <dbReference type="Proteomes" id="UP000194020"/>
    </source>
</evidence>
<evidence type="ECO:0000256" key="6">
    <source>
        <dbReference type="ARBA" id="ARBA00023136"/>
    </source>
</evidence>
<evidence type="ECO:0000256" key="5">
    <source>
        <dbReference type="ARBA" id="ARBA00022989"/>
    </source>
</evidence>
<feature type="transmembrane region" description="Helical" evidence="8">
    <location>
        <begin position="89"/>
        <end position="110"/>
    </location>
</feature>
<dbReference type="GO" id="GO:0005886">
    <property type="term" value="C:plasma membrane"/>
    <property type="evidence" value="ECO:0007669"/>
    <property type="project" value="UniProtKB-SubCell"/>
</dbReference>
<keyword evidence="4 8" id="KW-0812">Transmembrane</keyword>
<keyword evidence="3" id="KW-1003">Cell membrane</keyword>
<dbReference type="Pfam" id="PF00892">
    <property type="entry name" value="EamA"/>
    <property type="match status" value="2"/>
</dbReference>
<organism evidence="10 11">
    <name type="scientific">Lonsdalea iberica</name>
    <dbReference type="NCBI Taxonomy" id="1082703"/>
    <lineage>
        <taxon>Bacteria</taxon>
        <taxon>Pseudomonadati</taxon>
        <taxon>Pseudomonadota</taxon>
        <taxon>Gammaproteobacteria</taxon>
        <taxon>Enterobacterales</taxon>
        <taxon>Pectobacteriaceae</taxon>
        <taxon>Lonsdalea</taxon>
    </lineage>
</organism>
<accession>A0A1X3RWT1</accession>
<sequence length="317" mass="34253">MPGSFSPGNKAMSQSPSEVAQPSRLIVFIILTLPPLLWAGNFIIGRAVRNEVPPVTLTLVRWLIALACILPFAWKYIRRDAGRYRAFPGRIVAISLSGIVFFSLLTYIGLHHTSGTNALLLNSCIPVLIMLFAGLFYGQPLRLSQATGLLISFCGVLAIIFHGDLAGLLSLSFSSGDLMLLGAMASFSLYTLWLKKIPPEVSRLGLLGVQVIISLIVIFPVWLWEIHSGASAVWDRTTLSAVLYLGIFPSFIAYLLFGRGVALIGAARAGLTIHLIPVFGVALSVLFLGEKIHLYHLAGIATILEGISLASRKSGTR</sequence>
<protein>
    <recommendedName>
        <fullName evidence="7">Threonine/homoserine exporter RhtA</fullName>
    </recommendedName>
</protein>
<dbReference type="InterPro" id="IPR037185">
    <property type="entry name" value="EmrE-like"/>
</dbReference>
<comment type="similarity">
    <text evidence="2">Belongs to the drug/metabolite transporter (DMT) superfamily. 10 TMS drug/metabolite exporter (DME) (TC 2.A.7.3) family.</text>
</comment>
<feature type="transmembrane region" description="Helical" evidence="8">
    <location>
        <begin position="206"/>
        <end position="224"/>
    </location>
</feature>
<reference evidence="10 11" key="1">
    <citation type="submission" date="2016-02" db="EMBL/GenBank/DDBJ databases">
        <title>Species-wide whole genome sequencing reveals diversity, host range in Lonsdalea quercina.</title>
        <authorList>
            <person name="Li Y."/>
        </authorList>
    </citation>
    <scope>NUCLEOTIDE SEQUENCE [LARGE SCALE GENOMIC DNA]</scope>
    <source>
        <strain evidence="10 11">LMG 26264</strain>
    </source>
</reference>
<evidence type="ECO:0000256" key="4">
    <source>
        <dbReference type="ARBA" id="ARBA00022692"/>
    </source>
</evidence>
<proteinExistence type="inferred from homology"/>
<dbReference type="EMBL" id="LUTP01000013">
    <property type="protein sequence ID" value="OSN06430.1"/>
    <property type="molecule type" value="Genomic_DNA"/>
</dbReference>
<feature type="transmembrane region" description="Helical" evidence="8">
    <location>
        <begin position="59"/>
        <end position="77"/>
    </location>
</feature>
<dbReference type="SUPFAM" id="SSF103481">
    <property type="entry name" value="Multidrug resistance efflux transporter EmrE"/>
    <property type="match status" value="2"/>
</dbReference>
<feature type="transmembrane region" description="Helical" evidence="8">
    <location>
        <begin position="116"/>
        <end position="137"/>
    </location>
</feature>
<comment type="subcellular location">
    <subcellularLocation>
        <location evidence="1">Cell membrane</location>
        <topology evidence="1">Multi-pass membrane protein</topology>
    </subcellularLocation>
</comment>
<feature type="transmembrane region" description="Helical" evidence="8">
    <location>
        <begin position="236"/>
        <end position="257"/>
    </location>
</feature>
<gene>
    <name evidence="10" type="ORF">AU511_06820</name>
</gene>
<evidence type="ECO:0000259" key="9">
    <source>
        <dbReference type="Pfam" id="PF00892"/>
    </source>
</evidence>
<feature type="transmembrane region" description="Helical" evidence="8">
    <location>
        <begin position="269"/>
        <end position="288"/>
    </location>
</feature>
<feature type="domain" description="EamA" evidence="9">
    <location>
        <begin position="175"/>
        <end position="311"/>
    </location>
</feature>
<evidence type="ECO:0000313" key="10">
    <source>
        <dbReference type="EMBL" id="OSN06430.1"/>
    </source>
</evidence>
<dbReference type="Proteomes" id="UP000194020">
    <property type="component" value="Unassembled WGS sequence"/>
</dbReference>
<dbReference type="AlphaFoldDB" id="A0A1X3RWT1"/>
<dbReference type="InterPro" id="IPR050638">
    <property type="entry name" value="AA-Vitamin_Transporters"/>
</dbReference>
<evidence type="ECO:0000256" key="2">
    <source>
        <dbReference type="ARBA" id="ARBA00009853"/>
    </source>
</evidence>
<dbReference type="PANTHER" id="PTHR32322:SF18">
    <property type="entry name" value="S-ADENOSYLMETHIONINE_S-ADENOSYLHOMOCYSTEINE TRANSPORTER"/>
    <property type="match status" value="1"/>
</dbReference>
<feature type="domain" description="EamA" evidence="9">
    <location>
        <begin position="29"/>
        <end position="160"/>
    </location>
</feature>
<dbReference type="PANTHER" id="PTHR32322">
    <property type="entry name" value="INNER MEMBRANE TRANSPORTER"/>
    <property type="match status" value="1"/>
</dbReference>
<feature type="transmembrane region" description="Helical" evidence="8">
    <location>
        <begin position="25"/>
        <end position="47"/>
    </location>
</feature>